<dbReference type="GO" id="GO:0016887">
    <property type="term" value="F:ATP hydrolysis activity"/>
    <property type="evidence" value="ECO:0007669"/>
    <property type="project" value="InterPro"/>
</dbReference>
<dbReference type="Gene3D" id="2.40.50.100">
    <property type="match status" value="1"/>
</dbReference>
<proteinExistence type="predicted"/>
<dbReference type="AlphaFoldDB" id="A0A7W7RIP8"/>
<evidence type="ECO:0000256" key="3">
    <source>
        <dbReference type="ARBA" id="ARBA00022741"/>
    </source>
</evidence>
<dbReference type="SUPFAM" id="SSF50331">
    <property type="entry name" value="MOP-like"/>
    <property type="match status" value="1"/>
</dbReference>
<organism evidence="9 10">
    <name type="scientific">Lipingzhangella halophila</name>
    <dbReference type="NCBI Taxonomy" id="1783352"/>
    <lineage>
        <taxon>Bacteria</taxon>
        <taxon>Bacillati</taxon>
        <taxon>Actinomycetota</taxon>
        <taxon>Actinomycetes</taxon>
        <taxon>Streptosporangiales</taxon>
        <taxon>Nocardiopsidaceae</taxon>
        <taxon>Lipingzhangella</taxon>
    </lineage>
</organism>
<protein>
    <recommendedName>
        <fullName evidence="7">ABC-type quaternary amine transporter</fullName>
        <ecNumber evidence="7">7.6.2.9</ecNumber>
    </recommendedName>
</protein>
<dbReference type="Gene3D" id="3.40.50.300">
    <property type="entry name" value="P-loop containing nucleotide triphosphate hydrolases"/>
    <property type="match status" value="1"/>
</dbReference>
<evidence type="ECO:0000256" key="5">
    <source>
        <dbReference type="ARBA" id="ARBA00022967"/>
    </source>
</evidence>
<dbReference type="InterPro" id="IPR013611">
    <property type="entry name" value="Transp-assoc_OB_typ2"/>
</dbReference>
<dbReference type="GO" id="GO:0055052">
    <property type="term" value="C:ATP-binding cassette (ABC) transporter complex, substrate-binding subunit-containing"/>
    <property type="evidence" value="ECO:0007669"/>
    <property type="project" value="TreeGrafter"/>
</dbReference>
<dbReference type="Proteomes" id="UP000523007">
    <property type="component" value="Unassembled WGS sequence"/>
</dbReference>
<dbReference type="EMBL" id="JACHJT010000001">
    <property type="protein sequence ID" value="MBB4932645.1"/>
    <property type="molecule type" value="Genomic_DNA"/>
</dbReference>
<dbReference type="RefSeq" id="WP_184580219.1">
    <property type="nucleotide sequence ID" value="NZ_JACHJT010000001.1"/>
</dbReference>
<keyword evidence="6" id="KW-0472">Membrane</keyword>
<evidence type="ECO:0000313" key="9">
    <source>
        <dbReference type="EMBL" id="MBB4932645.1"/>
    </source>
</evidence>
<evidence type="ECO:0000256" key="4">
    <source>
        <dbReference type="ARBA" id="ARBA00022840"/>
    </source>
</evidence>
<dbReference type="PANTHER" id="PTHR43875">
    <property type="entry name" value="MALTODEXTRIN IMPORT ATP-BINDING PROTEIN MSMX"/>
    <property type="match status" value="1"/>
</dbReference>
<evidence type="ECO:0000256" key="1">
    <source>
        <dbReference type="ARBA" id="ARBA00022448"/>
    </source>
</evidence>
<keyword evidence="1" id="KW-0813">Transport</keyword>
<keyword evidence="5" id="KW-1278">Translocase</keyword>
<dbReference type="SUPFAM" id="SSF52540">
    <property type="entry name" value="P-loop containing nucleoside triphosphate hydrolases"/>
    <property type="match status" value="1"/>
</dbReference>
<sequence>MPDLSPREDRDPVVRVENLAKGFRRRDGSTVPAIDGVSFDVGPGDFLVLLGPSGCGKTTLLRSIAGLETPDGGAISFSGRPQFSAASQTNVPPERRGVSMVFQSYALWPHMTAFRNVSYPLESRRSGKRSKSEIASRVRETLDLVGVGELEQQYVAQMSGGQQQRVALARALVSNDALVLFDEPLSNVDAKVREQLRIELLSLQRELGFAAIFVTHDQAEAMQLGSRIAVLQEGRLAQLASPLEIYTRPANRYVAQFIGTMNENLGTVTAIKGETAEVETGIGSLTGHLNAESVAVGDRVAAMWRPESGTMTNSDPVAANRLRGTVKASMFVGSYTEQVVDVAGQDVRVQVPGANVLSPGDDVWVEISEVDVLVMPAEDT</sequence>
<dbReference type="Pfam" id="PF00005">
    <property type="entry name" value="ABC_tran"/>
    <property type="match status" value="1"/>
</dbReference>
<dbReference type="PROSITE" id="PS00211">
    <property type="entry name" value="ABC_TRANSPORTER_1"/>
    <property type="match status" value="1"/>
</dbReference>
<dbReference type="GO" id="GO:0015418">
    <property type="term" value="F:ABC-type quaternary ammonium compound transporting activity"/>
    <property type="evidence" value="ECO:0007669"/>
    <property type="project" value="UniProtKB-EC"/>
</dbReference>
<dbReference type="InterPro" id="IPR047641">
    <property type="entry name" value="ABC_transpr_MalK/UgpC-like"/>
</dbReference>
<evidence type="ECO:0000259" key="8">
    <source>
        <dbReference type="PROSITE" id="PS50893"/>
    </source>
</evidence>
<name>A0A7W7RIP8_9ACTN</name>
<evidence type="ECO:0000256" key="6">
    <source>
        <dbReference type="ARBA" id="ARBA00023136"/>
    </source>
</evidence>
<feature type="domain" description="ABC transporter" evidence="8">
    <location>
        <begin position="14"/>
        <end position="258"/>
    </location>
</feature>
<keyword evidence="10" id="KW-1185">Reference proteome</keyword>
<dbReference type="InterPro" id="IPR027417">
    <property type="entry name" value="P-loop_NTPase"/>
</dbReference>
<dbReference type="GO" id="GO:0005524">
    <property type="term" value="F:ATP binding"/>
    <property type="evidence" value="ECO:0007669"/>
    <property type="project" value="UniProtKB-KW"/>
</dbReference>
<comment type="caution">
    <text evidence="9">The sequence shown here is derived from an EMBL/GenBank/DDBJ whole genome shotgun (WGS) entry which is preliminary data.</text>
</comment>
<evidence type="ECO:0000313" key="10">
    <source>
        <dbReference type="Proteomes" id="UP000523007"/>
    </source>
</evidence>
<evidence type="ECO:0000256" key="2">
    <source>
        <dbReference type="ARBA" id="ARBA00022475"/>
    </source>
</evidence>
<keyword evidence="4 9" id="KW-0067">ATP-binding</keyword>
<dbReference type="FunFam" id="3.40.50.300:FF:000425">
    <property type="entry name" value="Probable ABC transporter, ATP-binding subunit"/>
    <property type="match status" value="1"/>
</dbReference>
<dbReference type="PANTHER" id="PTHR43875:SF15">
    <property type="entry name" value="TREHALOSE IMPORT ATP-BINDING PROTEIN SUGC"/>
    <property type="match status" value="1"/>
</dbReference>
<dbReference type="InterPro" id="IPR003439">
    <property type="entry name" value="ABC_transporter-like_ATP-bd"/>
</dbReference>
<dbReference type="InterPro" id="IPR008995">
    <property type="entry name" value="Mo/tungstate-bd_C_term_dom"/>
</dbReference>
<dbReference type="PROSITE" id="PS50893">
    <property type="entry name" value="ABC_TRANSPORTER_2"/>
    <property type="match status" value="1"/>
</dbReference>
<dbReference type="EC" id="7.6.2.9" evidence="7"/>
<dbReference type="Pfam" id="PF08402">
    <property type="entry name" value="TOBE_2"/>
    <property type="match status" value="1"/>
</dbReference>
<evidence type="ECO:0000256" key="7">
    <source>
        <dbReference type="ARBA" id="ARBA00066388"/>
    </source>
</evidence>
<accession>A0A7W7RIP8</accession>
<dbReference type="InterPro" id="IPR003593">
    <property type="entry name" value="AAA+_ATPase"/>
</dbReference>
<keyword evidence="3" id="KW-0547">Nucleotide-binding</keyword>
<dbReference type="InterPro" id="IPR017871">
    <property type="entry name" value="ABC_transporter-like_CS"/>
</dbReference>
<reference evidence="9 10" key="1">
    <citation type="submission" date="2020-08" db="EMBL/GenBank/DDBJ databases">
        <title>Sequencing the genomes of 1000 actinobacteria strains.</title>
        <authorList>
            <person name="Klenk H.-P."/>
        </authorList>
    </citation>
    <scope>NUCLEOTIDE SEQUENCE [LARGE SCALE GENOMIC DNA]</scope>
    <source>
        <strain evidence="9 10">DSM 102030</strain>
    </source>
</reference>
<gene>
    <name evidence="9" type="ORF">F4561_003465</name>
</gene>
<keyword evidence="2" id="KW-1003">Cell membrane</keyword>
<dbReference type="SMART" id="SM00382">
    <property type="entry name" value="AAA"/>
    <property type="match status" value="1"/>
</dbReference>